<name>A0ABT3GA28_9BACT</name>
<proteinExistence type="predicted"/>
<accession>A0ABT3GA28</accession>
<organism evidence="1 2">
    <name type="scientific">Luteolibacter rhizosphaerae</name>
    <dbReference type="NCBI Taxonomy" id="2989719"/>
    <lineage>
        <taxon>Bacteria</taxon>
        <taxon>Pseudomonadati</taxon>
        <taxon>Verrucomicrobiota</taxon>
        <taxon>Verrucomicrobiia</taxon>
        <taxon>Verrucomicrobiales</taxon>
        <taxon>Verrucomicrobiaceae</taxon>
        <taxon>Luteolibacter</taxon>
    </lineage>
</organism>
<sequence>MNRRQWLYLSGLSMAGCGRKSPTPEASAGEMTKAGPFTVKIPEKWAQGVIVEKIPLKPLYTTEEWKDYQKDPQLILKPHYGCRPEHWAIRIPAALPKGFKVDLSEAGDDPTAPQILIHKASEWALVHTDGKHEEKPAPQFLRQMRADIDAALAGEDQNLSPAFMDAALTFQCLRKRVDFGGGFGIRMLCQWTIEPELMRKQELHYLFVGLSDDHTCQLIATFPIDLPGLPGEGPEEEHLGKSSSREGFTADFDGYEAAATKWLEEHQAEITPGLAELDAMIASITAKTWG</sequence>
<dbReference type="Proteomes" id="UP001165653">
    <property type="component" value="Unassembled WGS sequence"/>
</dbReference>
<evidence type="ECO:0000313" key="1">
    <source>
        <dbReference type="EMBL" id="MCW1916650.1"/>
    </source>
</evidence>
<keyword evidence="2" id="KW-1185">Reference proteome</keyword>
<dbReference type="PROSITE" id="PS51257">
    <property type="entry name" value="PROKAR_LIPOPROTEIN"/>
    <property type="match status" value="1"/>
</dbReference>
<gene>
    <name evidence="1" type="ORF">OJ996_23890</name>
</gene>
<comment type="caution">
    <text evidence="1">The sequence shown here is derived from an EMBL/GenBank/DDBJ whole genome shotgun (WGS) entry which is preliminary data.</text>
</comment>
<evidence type="ECO:0000313" key="2">
    <source>
        <dbReference type="Proteomes" id="UP001165653"/>
    </source>
</evidence>
<protein>
    <submittedName>
        <fullName evidence="1">Uncharacterized protein</fullName>
    </submittedName>
</protein>
<reference evidence="1" key="1">
    <citation type="submission" date="2022-10" db="EMBL/GenBank/DDBJ databases">
        <title>Luteolibacter sp. GHJ8, whole genome shotgun sequencing project.</title>
        <authorList>
            <person name="Zhao G."/>
            <person name="Shen L."/>
        </authorList>
    </citation>
    <scope>NUCLEOTIDE SEQUENCE</scope>
    <source>
        <strain evidence="1">GHJ8</strain>
    </source>
</reference>
<dbReference type="RefSeq" id="WP_264516231.1">
    <property type="nucleotide sequence ID" value="NZ_JAPDDR010000017.1"/>
</dbReference>
<dbReference type="EMBL" id="JAPDDR010000017">
    <property type="protein sequence ID" value="MCW1916650.1"/>
    <property type="molecule type" value="Genomic_DNA"/>
</dbReference>